<reference evidence="6" key="1">
    <citation type="submission" date="2016-04" db="EMBL/GenBank/DDBJ databases">
        <authorList>
            <person name="Nguyen H.D."/>
            <person name="Samba Siva P."/>
            <person name="Cullis J."/>
            <person name="Levesque C.A."/>
            <person name="Hambleton S."/>
        </authorList>
    </citation>
    <scope>NUCLEOTIDE SEQUENCE</scope>
    <source>
        <strain evidence="6">DAOMC 236416</strain>
    </source>
</reference>
<name>A0A177TUN0_9BASI</name>
<feature type="compositionally biased region" description="Low complexity" evidence="5">
    <location>
        <begin position="813"/>
        <end position="830"/>
    </location>
</feature>
<organism evidence="6 7">
    <name type="scientific">Tilletia indica</name>
    <dbReference type="NCBI Taxonomy" id="43049"/>
    <lineage>
        <taxon>Eukaryota</taxon>
        <taxon>Fungi</taxon>
        <taxon>Dikarya</taxon>
        <taxon>Basidiomycota</taxon>
        <taxon>Ustilaginomycotina</taxon>
        <taxon>Exobasidiomycetes</taxon>
        <taxon>Tilletiales</taxon>
        <taxon>Tilletiaceae</taxon>
        <taxon>Tilletia</taxon>
    </lineage>
</organism>
<comment type="caution">
    <text evidence="6">The sequence shown here is derived from an EMBL/GenBank/DDBJ whole genome shotgun (WGS) entry which is preliminary data.</text>
</comment>
<dbReference type="PANTHER" id="PTHR24007:SF7">
    <property type="entry name" value="BRCA1-ASSOCIATED PROTEIN"/>
    <property type="match status" value="1"/>
</dbReference>
<dbReference type="SMART" id="SM00184">
    <property type="entry name" value="RING"/>
    <property type="match status" value="1"/>
</dbReference>
<feature type="region of interest" description="Disordered" evidence="5">
    <location>
        <begin position="134"/>
        <end position="166"/>
    </location>
</feature>
<feature type="region of interest" description="Disordered" evidence="5">
    <location>
        <begin position="220"/>
        <end position="270"/>
    </location>
</feature>
<feature type="region of interest" description="Disordered" evidence="5">
    <location>
        <begin position="178"/>
        <end position="197"/>
    </location>
</feature>
<feature type="compositionally biased region" description="Low complexity" evidence="5">
    <location>
        <begin position="853"/>
        <end position="864"/>
    </location>
</feature>
<dbReference type="Pfam" id="PF13639">
    <property type="entry name" value="zf-RING_2"/>
    <property type="match status" value="1"/>
</dbReference>
<keyword evidence="3" id="KW-0862">Zinc</keyword>
<dbReference type="PANTHER" id="PTHR24007">
    <property type="entry name" value="BRCA1-ASSOCIATED PROTEIN"/>
    <property type="match status" value="1"/>
</dbReference>
<protein>
    <submittedName>
        <fullName evidence="6">Uncharacterized protein</fullName>
    </submittedName>
</protein>
<dbReference type="SMART" id="SM00290">
    <property type="entry name" value="ZnF_UBP"/>
    <property type="match status" value="1"/>
</dbReference>
<dbReference type="PROSITE" id="PS50271">
    <property type="entry name" value="ZF_UBP"/>
    <property type="match status" value="1"/>
</dbReference>
<dbReference type="InterPro" id="IPR011422">
    <property type="entry name" value="BRAP2/ETP1_RRM"/>
</dbReference>
<dbReference type="InterPro" id="IPR001607">
    <property type="entry name" value="Znf_UBP"/>
</dbReference>
<reference evidence="6" key="2">
    <citation type="journal article" date="2019" name="IMA Fungus">
        <title>Genome sequencing and comparison of five Tilletia species to identify candidate genes for the detection of regulated species infecting wheat.</title>
        <authorList>
            <person name="Nguyen H.D.T."/>
            <person name="Sultana T."/>
            <person name="Kesanakurti P."/>
            <person name="Hambleton S."/>
        </authorList>
    </citation>
    <scope>NUCLEOTIDE SEQUENCE</scope>
    <source>
        <strain evidence="6">DAOMC 236416</strain>
    </source>
</reference>
<dbReference type="GO" id="GO:0061630">
    <property type="term" value="F:ubiquitin protein ligase activity"/>
    <property type="evidence" value="ECO:0007669"/>
    <property type="project" value="TreeGrafter"/>
</dbReference>
<evidence type="ECO:0000256" key="5">
    <source>
        <dbReference type="SAM" id="MobiDB-lite"/>
    </source>
</evidence>
<feature type="compositionally biased region" description="Low complexity" evidence="5">
    <location>
        <begin position="134"/>
        <end position="150"/>
    </location>
</feature>
<evidence type="ECO:0000256" key="1">
    <source>
        <dbReference type="ARBA" id="ARBA00022723"/>
    </source>
</evidence>
<dbReference type="GO" id="GO:0007265">
    <property type="term" value="P:Ras protein signal transduction"/>
    <property type="evidence" value="ECO:0007669"/>
    <property type="project" value="TreeGrafter"/>
</dbReference>
<dbReference type="EMBL" id="LWDF02000005">
    <property type="protein sequence ID" value="KAE8260713.1"/>
    <property type="molecule type" value="Genomic_DNA"/>
</dbReference>
<evidence type="ECO:0000256" key="2">
    <source>
        <dbReference type="ARBA" id="ARBA00022771"/>
    </source>
</evidence>
<dbReference type="InterPro" id="IPR001841">
    <property type="entry name" value="Znf_RING"/>
</dbReference>
<keyword evidence="4" id="KW-0175">Coiled coil</keyword>
<dbReference type="InterPro" id="IPR047243">
    <property type="entry name" value="RING-H2_BRAP2"/>
</dbReference>
<feature type="coiled-coil region" evidence="4">
    <location>
        <begin position="635"/>
        <end position="760"/>
    </location>
</feature>
<feature type="compositionally biased region" description="Low complexity" evidence="5">
    <location>
        <begin position="386"/>
        <end position="412"/>
    </location>
</feature>
<keyword evidence="1" id="KW-0479">Metal-binding</keyword>
<dbReference type="SUPFAM" id="SSF57850">
    <property type="entry name" value="RING/U-box"/>
    <property type="match status" value="2"/>
</dbReference>
<dbReference type="Pfam" id="PF02148">
    <property type="entry name" value="zf-UBP"/>
    <property type="match status" value="1"/>
</dbReference>
<keyword evidence="2" id="KW-0863">Zinc-finger</keyword>
<feature type="region of interest" description="Disordered" evidence="5">
    <location>
        <begin position="89"/>
        <end position="110"/>
    </location>
</feature>
<dbReference type="Proteomes" id="UP000077521">
    <property type="component" value="Unassembled WGS sequence"/>
</dbReference>
<accession>A0A177TUN0</accession>
<feature type="region of interest" description="Disordered" evidence="5">
    <location>
        <begin position="563"/>
        <end position="602"/>
    </location>
</feature>
<feature type="region of interest" description="Disordered" evidence="5">
    <location>
        <begin position="385"/>
        <end position="412"/>
    </location>
</feature>
<dbReference type="Gene3D" id="3.30.40.10">
    <property type="entry name" value="Zinc/RING finger domain, C3HC4 (zinc finger)"/>
    <property type="match status" value="2"/>
</dbReference>
<proteinExistence type="predicted"/>
<dbReference type="CDD" id="cd16457">
    <property type="entry name" value="RING-H2_BRAP2"/>
    <property type="match status" value="1"/>
</dbReference>
<evidence type="ECO:0000256" key="4">
    <source>
        <dbReference type="SAM" id="Coils"/>
    </source>
</evidence>
<dbReference type="GO" id="GO:0008270">
    <property type="term" value="F:zinc ion binding"/>
    <property type="evidence" value="ECO:0007669"/>
    <property type="project" value="UniProtKB-KW"/>
</dbReference>
<sequence>MNNSTVASFRIHLTLFRSQSSEAADQRILPTSLFHRLPAHSSNNDELSTDDALTLRIRKEQVDVDQRFGPITLDWADNETLFEISMQSRNAHSRPPHVRTPSHLQQPTQLPHDTAGAAAYRSAQVVASASASASGSASAGTSAPTPSTTRNVPTVTTAAAESPVPVARYTQQSTFSADLDQNAGPDRSAAESAQASASSYSIGRTHVSFGIVHLFRDQSEADQAASTEQDSKFPALSTNSQPPASTIATSSKTHISSSSSSSPPAGAVQVTTDEEAGSILGILAVPTYMTAADFLAFIEPAADAISHIRMIRELQTEKCMVLIKFRDPFDAEEFHKMYNGQPFNAINEDELCQVVYITSVTVSSSYTLPHAYPLLANSDPWPMLPPSSSSSTSTTSAPLTNSPNASGGAAGSSTSGRLAAHLNYELPTCPVCLERMDSNVTGLMTVTCQHTFHCACLSKWIDSRCPVCRYSQTRQRNGAAGSSLGSAQSRCTICTTATDLWVCLICASVGCGRYKAGHAQQHFQETGHLYSLELETQRVWDYAGDGYVHRLIQNKADGKLVELPSGSSAASTPARGGQRVLRSGAGGADMDDVSFSGGNGKGSSHRLMLGGMGSGSSDPEDKVESLGLEYSYLIASQLESQRSFYEEQVRLLQTQLESSQLAHTQTRESLSQTEADLATIKTRLSEMELINDRLNTERERSDKRAEKALELMRKHERDLHTERSQTEGLLSNMSTLRNVRTQLETEMGMLKAELEDVKEQMRDLMFFVSAREKIAGDEELAGGDVLASSSSKTTTATGGGGSSKNKKKKSKKPSSGVVAQLAAAQQQLQQRQTSVDAGTGADGKEGEGEGGDATEAGAGPHQDP</sequence>
<dbReference type="GO" id="GO:0016567">
    <property type="term" value="P:protein ubiquitination"/>
    <property type="evidence" value="ECO:0007669"/>
    <property type="project" value="TreeGrafter"/>
</dbReference>
<dbReference type="Pfam" id="PF07576">
    <property type="entry name" value="BRAP2"/>
    <property type="match status" value="1"/>
</dbReference>
<evidence type="ECO:0000256" key="3">
    <source>
        <dbReference type="ARBA" id="ARBA00022833"/>
    </source>
</evidence>
<dbReference type="PROSITE" id="PS50089">
    <property type="entry name" value="ZF_RING_2"/>
    <property type="match status" value="1"/>
</dbReference>
<evidence type="ECO:0000313" key="7">
    <source>
        <dbReference type="Proteomes" id="UP000077521"/>
    </source>
</evidence>
<keyword evidence="7" id="KW-1185">Reference proteome</keyword>
<evidence type="ECO:0000313" key="6">
    <source>
        <dbReference type="EMBL" id="KAE8260713.1"/>
    </source>
</evidence>
<feature type="region of interest" description="Disordered" evidence="5">
    <location>
        <begin position="785"/>
        <end position="864"/>
    </location>
</feature>
<dbReference type="InterPro" id="IPR013083">
    <property type="entry name" value="Znf_RING/FYVE/PHD"/>
</dbReference>
<feature type="compositionally biased region" description="Low complexity" evidence="5">
    <location>
        <begin position="244"/>
        <end position="262"/>
    </location>
</feature>
<dbReference type="AlphaFoldDB" id="A0A177TUN0"/>
<gene>
    <name evidence="6" type="ORF">A4X13_0g184</name>
</gene>
<dbReference type="GO" id="GO:0005737">
    <property type="term" value="C:cytoplasm"/>
    <property type="evidence" value="ECO:0007669"/>
    <property type="project" value="TreeGrafter"/>
</dbReference>